<organism evidence="1 2">
    <name type="scientific">Hymenochirus boettgeri</name>
    <name type="common">Congo dwarf clawed frog</name>
    <dbReference type="NCBI Taxonomy" id="247094"/>
    <lineage>
        <taxon>Eukaryota</taxon>
        <taxon>Metazoa</taxon>
        <taxon>Chordata</taxon>
        <taxon>Craniata</taxon>
        <taxon>Vertebrata</taxon>
        <taxon>Euteleostomi</taxon>
        <taxon>Amphibia</taxon>
        <taxon>Batrachia</taxon>
        <taxon>Anura</taxon>
        <taxon>Pipoidea</taxon>
        <taxon>Pipidae</taxon>
        <taxon>Pipinae</taxon>
        <taxon>Hymenochirus</taxon>
    </lineage>
</organism>
<reference evidence="1" key="1">
    <citation type="thesis" date="2020" institute="ProQuest LLC" country="789 East Eisenhower Parkway, Ann Arbor, MI, USA">
        <title>Comparative Genomics and Chromosome Evolution.</title>
        <authorList>
            <person name="Mudd A.B."/>
        </authorList>
    </citation>
    <scope>NUCLEOTIDE SEQUENCE</scope>
    <source>
        <strain evidence="1">Female2</strain>
        <tissue evidence="1">Blood</tissue>
    </source>
</reference>
<comment type="caution">
    <text evidence="1">The sequence shown here is derived from an EMBL/GenBank/DDBJ whole genome shotgun (WGS) entry which is preliminary data.</text>
</comment>
<gene>
    <name evidence="1" type="ORF">GDO86_014639</name>
</gene>
<name>A0A8T2JVD9_9PIPI</name>
<dbReference type="Proteomes" id="UP000812440">
    <property type="component" value="Chromosome 8_10"/>
</dbReference>
<keyword evidence="2" id="KW-1185">Reference proteome</keyword>
<dbReference type="AlphaFoldDB" id="A0A8T2JVD9"/>
<evidence type="ECO:0000313" key="2">
    <source>
        <dbReference type="Proteomes" id="UP000812440"/>
    </source>
</evidence>
<dbReference type="EMBL" id="JAACNH010000003">
    <property type="protein sequence ID" value="KAG8447247.1"/>
    <property type="molecule type" value="Genomic_DNA"/>
</dbReference>
<sequence>MDCIKCNLSRKITTPMRELTKWWSKQSRPSHSTNHSEGPEQTVLGLVIKTAHNNNLEVRRELLVSSLYSTELESDVNVIQDQLLELKDLHKHPEN</sequence>
<protein>
    <submittedName>
        <fullName evidence="1">Uncharacterized protein</fullName>
    </submittedName>
</protein>
<evidence type="ECO:0000313" key="1">
    <source>
        <dbReference type="EMBL" id="KAG8447247.1"/>
    </source>
</evidence>
<accession>A0A8T2JVD9</accession>
<proteinExistence type="predicted"/>